<keyword evidence="1" id="KW-0812">Transmembrane</keyword>
<dbReference type="Proteomes" id="UP000886865">
    <property type="component" value="Unassembled WGS sequence"/>
</dbReference>
<name>A0A9D1JXG4_9BACT</name>
<gene>
    <name evidence="3" type="ORF">IAA86_03760</name>
</gene>
<proteinExistence type="predicted"/>
<evidence type="ECO:0000256" key="1">
    <source>
        <dbReference type="SAM" id="Phobius"/>
    </source>
</evidence>
<keyword evidence="2" id="KW-0732">Signal</keyword>
<keyword evidence="1" id="KW-0472">Membrane</keyword>
<reference evidence="3" key="1">
    <citation type="submission" date="2020-10" db="EMBL/GenBank/DDBJ databases">
        <authorList>
            <person name="Gilroy R."/>
        </authorList>
    </citation>
    <scope>NUCLEOTIDE SEQUENCE</scope>
    <source>
        <strain evidence="3">CHK152-2871</strain>
    </source>
</reference>
<feature type="signal peptide" evidence="2">
    <location>
        <begin position="1"/>
        <end position="22"/>
    </location>
</feature>
<reference evidence="3" key="2">
    <citation type="journal article" date="2021" name="PeerJ">
        <title>Extensive microbial diversity within the chicken gut microbiome revealed by metagenomics and culture.</title>
        <authorList>
            <person name="Gilroy R."/>
            <person name="Ravi A."/>
            <person name="Getino M."/>
            <person name="Pursley I."/>
            <person name="Horton D.L."/>
            <person name="Alikhan N.F."/>
            <person name="Baker D."/>
            <person name="Gharbi K."/>
            <person name="Hall N."/>
            <person name="Watson M."/>
            <person name="Adriaenssens E.M."/>
            <person name="Foster-Nyarko E."/>
            <person name="Jarju S."/>
            <person name="Secka A."/>
            <person name="Antonio M."/>
            <person name="Oren A."/>
            <person name="Chaudhuri R.R."/>
            <person name="La Ragione R."/>
            <person name="Hildebrand F."/>
            <person name="Pallen M.J."/>
        </authorList>
    </citation>
    <scope>NUCLEOTIDE SEQUENCE</scope>
    <source>
        <strain evidence="3">CHK152-2871</strain>
    </source>
</reference>
<feature type="chain" id="PRO_5038712162" evidence="2">
    <location>
        <begin position="23"/>
        <end position="169"/>
    </location>
</feature>
<evidence type="ECO:0000256" key="2">
    <source>
        <dbReference type="SAM" id="SignalP"/>
    </source>
</evidence>
<evidence type="ECO:0000313" key="3">
    <source>
        <dbReference type="EMBL" id="HIS74120.1"/>
    </source>
</evidence>
<dbReference type="EMBL" id="DVJQ01000032">
    <property type="protein sequence ID" value="HIS74120.1"/>
    <property type="molecule type" value="Genomic_DNA"/>
</dbReference>
<organism evidence="3 4">
    <name type="scientific">Candidatus Galligastranaerophilus intestinavium</name>
    <dbReference type="NCBI Taxonomy" id="2840836"/>
    <lineage>
        <taxon>Bacteria</taxon>
        <taxon>Candidatus Galligastranaerophilus</taxon>
    </lineage>
</organism>
<comment type="caution">
    <text evidence="3">The sequence shown here is derived from an EMBL/GenBank/DDBJ whole genome shotgun (WGS) entry which is preliminary data.</text>
</comment>
<protein>
    <submittedName>
        <fullName evidence="3">Uncharacterized protein</fullName>
    </submittedName>
</protein>
<keyword evidence="1" id="KW-1133">Transmembrane helix</keyword>
<accession>A0A9D1JXG4</accession>
<dbReference type="AlphaFoldDB" id="A0A9D1JXG4"/>
<feature type="transmembrane region" description="Helical" evidence="1">
    <location>
        <begin position="104"/>
        <end position="126"/>
    </location>
</feature>
<sequence>MRKFLVFIISFITLCANTAVFAQINGQEAINSVENIEIQTENTQQVKTGETKQEQIDKLNEEMGLGEQKQIVIDDIKSSPNDNVALTKKVVPDTKSELTKMVKMFLKVMLAVAISTVIIFVVLLFVRRFYSPIVTLEDLNQDSETKNTLDTPQNKNDALKTFLDKTKEV</sequence>
<evidence type="ECO:0000313" key="4">
    <source>
        <dbReference type="Proteomes" id="UP000886865"/>
    </source>
</evidence>